<sequence length="403" mass="46457">MPTSEPWHLLHTNSTHVSFDGIATFNESLLNEFSYTIYSNGTLSNSSKCVLAFDIYQPVMLYNGTILNGTKCDSPVDPIETRGAVGIVFAVLFALLIMWGLVNLKKHGQSHLPVEKQFRLVSRRWPWYWAVFTASVGCISGFMAIDTDRDYLPGTAIILQCVFYYVSLPTVLAAAWEMTRHWGSFEERKILDEDPFALKQDDRRSKIEFYIPLVFYLFGFLTFFLSVLRTWTPITKQHIYTHTAADERFQASSILAVFASLTILASAFVSSHYYRTPIPYKIPIVWSFLIVRIAYGIACAFDQWEINLVNIHANPGWVYGLGYVPMVGVLLAMCVTGWMEENEDLVLIRRRREREVKEEMEMKGRMKREMHGEGDFQDPKKELENAIEEKERLARQDVYRIMA</sequence>
<reference evidence="2 3" key="1">
    <citation type="journal article" date="2018" name="Nat. Ecol. Evol.">
        <title>Pezizomycetes genomes reveal the molecular basis of ectomycorrhizal truffle lifestyle.</title>
        <authorList>
            <person name="Murat C."/>
            <person name="Payen T."/>
            <person name="Noel B."/>
            <person name="Kuo A."/>
            <person name="Morin E."/>
            <person name="Chen J."/>
            <person name="Kohler A."/>
            <person name="Krizsan K."/>
            <person name="Balestrini R."/>
            <person name="Da Silva C."/>
            <person name="Montanini B."/>
            <person name="Hainaut M."/>
            <person name="Levati E."/>
            <person name="Barry K.W."/>
            <person name="Belfiori B."/>
            <person name="Cichocki N."/>
            <person name="Clum A."/>
            <person name="Dockter R.B."/>
            <person name="Fauchery L."/>
            <person name="Guy J."/>
            <person name="Iotti M."/>
            <person name="Le Tacon F."/>
            <person name="Lindquist E.A."/>
            <person name="Lipzen A."/>
            <person name="Malagnac F."/>
            <person name="Mello A."/>
            <person name="Molinier V."/>
            <person name="Miyauchi S."/>
            <person name="Poulain J."/>
            <person name="Riccioni C."/>
            <person name="Rubini A."/>
            <person name="Sitrit Y."/>
            <person name="Splivallo R."/>
            <person name="Traeger S."/>
            <person name="Wang M."/>
            <person name="Zifcakova L."/>
            <person name="Wipf D."/>
            <person name="Zambonelli A."/>
            <person name="Paolocci F."/>
            <person name="Nowrousian M."/>
            <person name="Ottonello S."/>
            <person name="Baldrian P."/>
            <person name="Spatafora J.W."/>
            <person name="Henrissat B."/>
            <person name="Nagy L.G."/>
            <person name="Aury J.M."/>
            <person name="Wincker P."/>
            <person name="Grigoriev I.V."/>
            <person name="Bonfante P."/>
            <person name="Martin F.M."/>
        </authorList>
    </citation>
    <scope>NUCLEOTIDE SEQUENCE [LARGE SCALE GENOMIC DNA]</scope>
    <source>
        <strain evidence="2 3">ATCC MYA-4762</strain>
    </source>
</reference>
<evidence type="ECO:0000313" key="3">
    <source>
        <dbReference type="Proteomes" id="UP000267821"/>
    </source>
</evidence>
<gene>
    <name evidence="2" type="ORF">L211DRAFT_18802</name>
</gene>
<dbReference type="Pfam" id="PF10361">
    <property type="entry name" value="DUF2434"/>
    <property type="match status" value="1"/>
</dbReference>
<dbReference type="OrthoDB" id="5308502at2759"/>
<accession>A0A3N4MBJ2</accession>
<feature type="transmembrane region" description="Helical" evidence="1">
    <location>
        <begin position="251"/>
        <end position="270"/>
    </location>
</feature>
<feature type="transmembrane region" description="Helical" evidence="1">
    <location>
        <begin position="84"/>
        <end position="104"/>
    </location>
</feature>
<keyword evidence="1" id="KW-1133">Transmembrane helix</keyword>
<feature type="transmembrane region" description="Helical" evidence="1">
    <location>
        <begin position="209"/>
        <end position="231"/>
    </location>
</feature>
<keyword evidence="3" id="KW-1185">Reference proteome</keyword>
<dbReference type="InterPro" id="IPR018830">
    <property type="entry name" value="DUF2434"/>
</dbReference>
<dbReference type="Proteomes" id="UP000267821">
    <property type="component" value="Unassembled WGS sequence"/>
</dbReference>
<dbReference type="InParanoid" id="A0A3N4MBJ2"/>
<feature type="transmembrane region" description="Helical" evidence="1">
    <location>
        <begin position="282"/>
        <end position="304"/>
    </location>
</feature>
<organism evidence="2 3">
    <name type="scientific">Terfezia boudieri ATCC MYA-4762</name>
    <dbReference type="NCBI Taxonomy" id="1051890"/>
    <lineage>
        <taxon>Eukaryota</taxon>
        <taxon>Fungi</taxon>
        <taxon>Dikarya</taxon>
        <taxon>Ascomycota</taxon>
        <taxon>Pezizomycotina</taxon>
        <taxon>Pezizomycetes</taxon>
        <taxon>Pezizales</taxon>
        <taxon>Pezizaceae</taxon>
        <taxon>Terfezia</taxon>
    </lineage>
</organism>
<feature type="transmembrane region" description="Helical" evidence="1">
    <location>
        <begin position="316"/>
        <end position="339"/>
    </location>
</feature>
<keyword evidence="1" id="KW-0812">Transmembrane</keyword>
<keyword evidence="1" id="KW-0472">Membrane</keyword>
<name>A0A3N4MBJ2_9PEZI</name>
<dbReference type="STRING" id="1051890.A0A3N4MBJ2"/>
<protein>
    <submittedName>
        <fullName evidence="2">Uncharacterized protein</fullName>
    </submittedName>
</protein>
<evidence type="ECO:0000256" key="1">
    <source>
        <dbReference type="SAM" id="Phobius"/>
    </source>
</evidence>
<proteinExistence type="predicted"/>
<feature type="transmembrane region" description="Helical" evidence="1">
    <location>
        <begin position="157"/>
        <end position="176"/>
    </location>
</feature>
<evidence type="ECO:0000313" key="2">
    <source>
        <dbReference type="EMBL" id="RPB29481.1"/>
    </source>
</evidence>
<feature type="transmembrane region" description="Helical" evidence="1">
    <location>
        <begin position="125"/>
        <end position="145"/>
    </location>
</feature>
<dbReference type="EMBL" id="ML121527">
    <property type="protein sequence ID" value="RPB29481.1"/>
    <property type="molecule type" value="Genomic_DNA"/>
</dbReference>
<dbReference type="AlphaFoldDB" id="A0A3N4MBJ2"/>